<reference evidence="1 2" key="1">
    <citation type="submission" date="2019-06" db="EMBL/GenBank/DDBJ databases">
        <title>Genomic Encyclopedia of Type Strains, Phase IV (KMG-V): Genome sequencing to study the core and pangenomes of soil and plant-associated prokaryotes.</title>
        <authorList>
            <person name="Whitman W."/>
        </authorList>
    </citation>
    <scope>NUCLEOTIDE SEQUENCE [LARGE SCALE GENOMIC DNA]</scope>
    <source>
        <strain evidence="1 2">BR 11865</strain>
    </source>
</reference>
<name>A0A560FVW5_9PROT</name>
<comment type="caution">
    <text evidence="1">The sequence shown here is derived from an EMBL/GenBank/DDBJ whole genome shotgun (WGS) entry which is preliminary data.</text>
</comment>
<protein>
    <submittedName>
        <fullName evidence="1">Uncharacterized protein</fullName>
    </submittedName>
</protein>
<proteinExistence type="predicted"/>
<gene>
    <name evidence="1" type="ORF">FBZ88_109176</name>
</gene>
<accession>A0A560FVW5</accession>
<evidence type="ECO:0000313" key="2">
    <source>
        <dbReference type="Proteomes" id="UP000316545"/>
    </source>
</evidence>
<dbReference type="RefSeq" id="WP_145618056.1">
    <property type="nucleotide sequence ID" value="NZ_VITO01000009.1"/>
</dbReference>
<dbReference type="AlphaFoldDB" id="A0A560FVW5"/>
<dbReference type="Proteomes" id="UP000316545">
    <property type="component" value="Unassembled WGS sequence"/>
</dbReference>
<sequence>MRFFFPNLTRPKKAAKHLTAAFPGVPLSKSQRAIAVACGYRDWHELEVSHAAAESTLLDEHLPQSAFRERAVILARSIAATLNVHDGDVQAALPDMRLTGNRAFSTEDHEVIRTACWRAGPIPWQKGRNPGVIFRIKSAGFSETESHWWRQSSYAVHFLSHSADRGLCAKSEAIVPRTRLQDFVPRRLWLPYGWMDMEDGSRTLFSRDYLPLWRITSGKVERLKPTAVVPPYRNRHWFSENGSWSSGPPREAAERMLADYGITALPRLADVLPIMIHNERVGVKEAAKILDGISGPHQMLDVAPTLEVLRA</sequence>
<dbReference type="EMBL" id="VITO01000009">
    <property type="protein sequence ID" value="TWB25778.1"/>
    <property type="molecule type" value="Genomic_DNA"/>
</dbReference>
<evidence type="ECO:0000313" key="1">
    <source>
        <dbReference type="EMBL" id="TWB25778.1"/>
    </source>
</evidence>
<organism evidence="1 2">
    <name type="scientific">Nitrospirillum amazonense</name>
    <dbReference type="NCBI Taxonomy" id="28077"/>
    <lineage>
        <taxon>Bacteria</taxon>
        <taxon>Pseudomonadati</taxon>
        <taxon>Pseudomonadota</taxon>
        <taxon>Alphaproteobacteria</taxon>
        <taxon>Rhodospirillales</taxon>
        <taxon>Azospirillaceae</taxon>
        <taxon>Nitrospirillum</taxon>
    </lineage>
</organism>
<keyword evidence="2" id="KW-1185">Reference proteome</keyword>